<feature type="domain" description="Phosphoribosyltransferase" evidence="1">
    <location>
        <begin position="32"/>
        <end position="184"/>
    </location>
</feature>
<organism evidence="2 3">
    <name type="scientific">Ramlibacter agri</name>
    <dbReference type="NCBI Taxonomy" id="2728837"/>
    <lineage>
        <taxon>Bacteria</taxon>
        <taxon>Pseudomonadati</taxon>
        <taxon>Pseudomonadota</taxon>
        <taxon>Betaproteobacteria</taxon>
        <taxon>Burkholderiales</taxon>
        <taxon>Comamonadaceae</taxon>
        <taxon>Ramlibacter</taxon>
    </lineage>
</organism>
<dbReference type="Gene3D" id="3.40.50.2020">
    <property type="match status" value="1"/>
</dbReference>
<dbReference type="InterPro" id="IPR000836">
    <property type="entry name" value="PRTase_dom"/>
</dbReference>
<dbReference type="RefSeq" id="WP_169422525.1">
    <property type="nucleotide sequence ID" value="NZ_JABBFX010000004.1"/>
</dbReference>
<accession>A0A848HFE5</accession>
<dbReference type="InterPro" id="IPR029057">
    <property type="entry name" value="PRTase-like"/>
</dbReference>
<comment type="caution">
    <text evidence="2">The sequence shown here is derived from an EMBL/GenBank/DDBJ whole genome shotgun (WGS) entry which is preliminary data.</text>
</comment>
<dbReference type="Pfam" id="PF00156">
    <property type="entry name" value="Pribosyltran"/>
    <property type="match status" value="1"/>
</dbReference>
<sequence>MSEAPRLPYTDREEAGRVLALALEHLRGRAGLLVLALPRGGVPVGYEVARELGAPLDVLIVRKLGHPGHEEYAMGAIASGGIRVMNPDAERYVKREDVERIARREQEELQRRELLYRGDASPLALSNRVLVLVDDGLATGSTMRAAARAVRQQKPAWTCIAVPVGAPETVEDLRAEADEVVCPAQPIPFRAVGLWYRAFPQTSDEEVRHLLDAARQDLPAAALASPGSTA</sequence>
<evidence type="ECO:0000259" key="1">
    <source>
        <dbReference type="Pfam" id="PF00156"/>
    </source>
</evidence>
<proteinExistence type="predicted"/>
<keyword evidence="2" id="KW-0808">Transferase</keyword>
<gene>
    <name evidence="2" type="ORF">HHL11_30860</name>
</gene>
<dbReference type="Proteomes" id="UP000541185">
    <property type="component" value="Unassembled WGS sequence"/>
</dbReference>
<dbReference type="GO" id="GO:0016757">
    <property type="term" value="F:glycosyltransferase activity"/>
    <property type="evidence" value="ECO:0007669"/>
    <property type="project" value="UniProtKB-KW"/>
</dbReference>
<keyword evidence="3" id="KW-1185">Reference proteome</keyword>
<dbReference type="Gene3D" id="3.30.1310.20">
    <property type="entry name" value="PRTase-like"/>
    <property type="match status" value="1"/>
</dbReference>
<evidence type="ECO:0000313" key="3">
    <source>
        <dbReference type="Proteomes" id="UP000541185"/>
    </source>
</evidence>
<protein>
    <submittedName>
        <fullName evidence="2">Phosphoribosyltransferase</fullName>
    </submittedName>
</protein>
<dbReference type="CDD" id="cd06223">
    <property type="entry name" value="PRTases_typeI"/>
    <property type="match status" value="1"/>
</dbReference>
<name>A0A848HFE5_9BURK</name>
<evidence type="ECO:0000313" key="2">
    <source>
        <dbReference type="EMBL" id="NML48190.1"/>
    </source>
</evidence>
<dbReference type="SUPFAM" id="SSF53271">
    <property type="entry name" value="PRTase-like"/>
    <property type="match status" value="1"/>
</dbReference>
<dbReference type="AlphaFoldDB" id="A0A848HFE5"/>
<keyword evidence="2" id="KW-0328">Glycosyltransferase</keyword>
<dbReference type="EMBL" id="JABBFX010000004">
    <property type="protein sequence ID" value="NML48190.1"/>
    <property type="molecule type" value="Genomic_DNA"/>
</dbReference>
<reference evidence="2 3" key="1">
    <citation type="submission" date="2020-04" db="EMBL/GenBank/DDBJ databases">
        <title>Ramlibacter sp. G-1-2-2 isolated from soil.</title>
        <authorList>
            <person name="Dahal R.H."/>
        </authorList>
    </citation>
    <scope>NUCLEOTIDE SEQUENCE [LARGE SCALE GENOMIC DNA]</scope>
    <source>
        <strain evidence="2 3">G-1-2-2</strain>
    </source>
</reference>